<name>A0A8S4QT51_9NEOP</name>
<dbReference type="Proteomes" id="UP000838756">
    <property type="component" value="Unassembled WGS sequence"/>
</dbReference>
<keyword evidence="2" id="KW-1185">Reference proteome</keyword>
<dbReference type="EMBL" id="CAKXAJ010019161">
    <property type="protein sequence ID" value="CAH2218172.1"/>
    <property type="molecule type" value="Genomic_DNA"/>
</dbReference>
<gene>
    <name evidence="1" type="primary">jg1097</name>
    <name evidence="1" type="ORF">PAEG_LOCUS6019</name>
</gene>
<evidence type="ECO:0000313" key="1">
    <source>
        <dbReference type="EMBL" id="CAH2218172.1"/>
    </source>
</evidence>
<comment type="caution">
    <text evidence="1">The sequence shown here is derived from an EMBL/GenBank/DDBJ whole genome shotgun (WGS) entry which is preliminary data.</text>
</comment>
<sequence length="84" mass="9301">MIPYYSTEVVSAKSASNSEVKFKFWTEKTELKSCLIKFHQSAIGQLGGLQPPPLLIVRGDPCPVVGCYDDDDDDDDVDDDNDDC</sequence>
<reference evidence="1" key="1">
    <citation type="submission" date="2022-03" db="EMBL/GenBank/DDBJ databases">
        <authorList>
            <person name="Lindestad O."/>
        </authorList>
    </citation>
    <scope>NUCLEOTIDE SEQUENCE</scope>
</reference>
<accession>A0A8S4QT51</accession>
<evidence type="ECO:0000313" key="2">
    <source>
        <dbReference type="Proteomes" id="UP000838756"/>
    </source>
</evidence>
<proteinExistence type="predicted"/>
<organism evidence="1 2">
    <name type="scientific">Pararge aegeria aegeria</name>
    <dbReference type="NCBI Taxonomy" id="348720"/>
    <lineage>
        <taxon>Eukaryota</taxon>
        <taxon>Metazoa</taxon>
        <taxon>Ecdysozoa</taxon>
        <taxon>Arthropoda</taxon>
        <taxon>Hexapoda</taxon>
        <taxon>Insecta</taxon>
        <taxon>Pterygota</taxon>
        <taxon>Neoptera</taxon>
        <taxon>Endopterygota</taxon>
        <taxon>Lepidoptera</taxon>
        <taxon>Glossata</taxon>
        <taxon>Ditrysia</taxon>
        <taxon>Papilionoidea</taxon>
        <taxon>Nymphalidae</taxon>
        <taxon>Satyrinae</taxon>
        <taxon>Satyrini</taxon>
        <taxon>Parargina</taxon>
        <taxon>Pararge</taxon>
    </lineage>
</organism>
<protein>
    <submittedName>
        <fullName evidence="1">Jg1097 protein</fullName>
    </submittedName>
</protein>
<dbReference type="AlphaFoldDB" id="A0A8S4QT51"/>